<name>A0ABP7E1Y1_9STAP</name>
<dbReference type="Proteomes" id="UP001500920">
    <property type="component" value="Unassembled WGS sequence"/>
</dbReference>
<feature type="transmembrane region" description="Helical" evidence="1">
    <location>
        <begin position="77"/>
        <end position="97"/>
    </location>
</feature>
<evidence type="ECO:0008006" key="4">
    <source>
        <dbReference type="Google" id="ProtNLM"/>
    </source>
</evidence>
<evidence type="ECO:0000256" key="1">
    <source>
        <dbReference type="SAM" id="Phobius"/>
    </source>
</evidence>
<sequence>MKNDVKIMGNNYTQELKYPIKIYKIFQGTKYEIQFSKGIELKKIITGVFAVFLMLILMTISIRIGSTDTLLFILNNWLIVLVAGVAITLIVVFSLNYDYKPIHDYFKDRYTFYRTRHISFEHDIEVDESFGKPIQYEAFKRSDD</sequence>
<comment type="caution">
    <text evidence="2">The sequence shown here is derived from an EMBL/GenBank/DDBJ whole genome shotgun (WGS) entry which is preliminary data.</text>
</comment>
<evidence type="ECO:0000313" key="2">
    <source>
        <dbReference type="EMBL" id="GAA3713196.1"/>
    </source>
</evidence>
<reference evidence="3" key="1">
    <citation type="journal article" date="2019" name="Int. J. Syst. Evol. Microbiol.">
        <title>The Global Catalogue of Microorganisms (GCM) 10K type strain sequencing project: providing services to taxonomists for standard genome sequencing and annotation.</title>
        <authorList>
            <consortium name="The Broad Institute Genomics Platform"/>
            <consortium name="The Broad Institute Genome Sequencing Center for Infectious Disease"/>
            <person name="Wu L."/>
            <person name="Ma J."/>
        </authorList>
    </citation>
    <scope>NUCLEOTIDE SEQUENCE [LARGE SCALE GENOMIC DNA]</scope>
    <source>
        <strain evidence="3">JCM 16981</strain>
    </source>
</reference>
<keyword evidence="1" id="KW-0472">Membrane</keyword>
<keyword evidence="1" id="KW-1133">Transmembrane helix</keyword>
<protein>
    <recommendedName>
        <fullName evidence="4">Conjugal transfer protein</fullName>
    </recommendedName>
</protein>
<evidence type="ECO:0000313" key="3">
    <source>
        <dbReference type="Proteomes" id="UP001500920"/>
    </source>
</evidence>
<keyword evidence="3" id="KW-1185">Reference proteome</keyword>
<accession>A0ABP7E1Y1</accession>
<feature type="transmembrane region" description="Helical" evidence="1">
    <location>
        <begin position="44"/>
        <end position="65"/>
    </location>
</feature>
<dbReference type="RefSeq" id="WP_344700575.1">
    <property type="nucleotide sequence ID" value="NZ_BAABCK010000001.1"/>
</dbReference>
<keyword evidence="1" id="KW-0812">Transmembrane</keyword>
<dbReference type="InterPro" id="IPR025608">
    <property type="entry name" value="TcpE"/>
</dbReference>
<gene>
    <name evidence="2" type="ORF">GCM10022378_00110</name>
</gene>
<organism evidence="2 3">
    <name type="scientific">Salinicoccus jeotgali</name>
    <dbReference type="NCBI Taxonomy" id="381634"/>
    <lineage>
        <taxon>Bacteria</taxon>
        <taxon>Bacillati</taxon>
        <taxon>Bacillota</taxon>
        <taxon>Bacilli</taxon>
        <taxon>Bacillales</taxon>
        <taxon>Staphylococcaceae</taxon>
        <taxon>Salinicoccus</taxon>
    </lineage>
</organism>
<proteinExistence type="predicted"/>
<dbReference type="Pfam" id="PF12648">
    <property type="entry name" value="TcpE"/>
    <property type="match status" value="1"/>
</dbReference>
<dbReference type="EMBL" id="BAABCK010000001">
    <property type="protein sequence ID" value="GAA3713196.1"/>
    <property type="molecule type" value="Genomic_DNA"/>
</dbReference>